<gene>
    <name evidence="2" type="ORF">Athai_27870</name>
</gene>
<organism evidence="2 3">
    <name type="scientific">Actinocatenispora thailandica</name>
    <dbReference type="NCBI Taxonomy" id="227318"/>
    <lineage>
        <taxon>Bacteria</taxon>
        <taxon>Bacillati</taxon>
        <taxon>Actinomycetota</taxon>
        <taxon>Actinomycetes</taxon>
        <taxon>Micromonosporales</taxon>
        <taxon>Micromonosporaceae</taxon>
        <taxon>Actinocatenispora</taxon>
    </lineage>
</organism>
<evidence type="ECO:0000256" key="1">
    <source>
        <dbReference type="SAM" id="MobiDB-lite"/>
    </source>
</evidence>
<evidence type="ECO:0000313" key="3">
    <source>
        <dbReference type="Proteomes" id="UP000611640"/>
    </source>
</evidence>
<accession>A0A7R7HXN8</accession>
<protein>
    <recommendedName>
        <fullName evidence="4">DUF948 domain-containing protein</fullName>
    </recommendedName>
</protein>
<evidence type="ECO:0008006" key="4">
    <source>
        <dbReference type="Google" id="ProtNLM"/>
    </source>
</evidence>
<dbReference type="Pfam" id="PF06103">
    <property type="entry name" value="DUF948"/>
    <property type="match status" value="1"/>
</dbReference>
<feature type="region of interest" description="Disordered" evidence="1">
    <location>
        <begin position="126"/>
        <end position="163"/>
    </location>
</feature>
<keyword evidence="3" id="KW-1185">Reference proteome</keyword>
<proteinExistence type="predicted"/>
<sequence>MSGTELAALIAALAFVLLVGALLVPILKLRHTVDAATRALTELADRSGPILSDAQRTLDGMSTAVEQVHTSLDGVNAQLARLDVISGHLAQVSGNVAEVSTIVTGATRSPLVKAAAFGYGVRKTTAARRTGGTRSGAGRQGGRGRLVRQRRASAAPTGRGSIPASAGRALFRRVLAKRPAVGAGVGERDV</sequence>
<dbReference type="KEGG" id="atl:Athai_27870"/>
<dbReference type="InterPro" id="IPR009293">
    <property type="entry name" value="UPF0478"/>
</dbReference>
<dbReference type="Proteomes" id="UP000611640">
    <property type="component" value="Chromosome"/>
</dbReference>
<name>A0A7R7HXN8_9ACTN</name>
<reference evidence="2 3" key="1">
    <citation type="submission" date="2020-08" db="EMBL/GenBank/DDBJ databases">
        <title>Whole genome shotgun sequence of Actinocatenispora thailandica NBRC 105041.</title>
        <authorList>
            <person name="Komaki H."/>
            <person name="Tamura T."/>
        </authorList>
    </citation>
    <scope>NUCLEOTIDE SEQUENCE [LARGE SCALE GENOMIC DNA]</scope>
    <source>
        <strain evidence="2 3">NBRC 105041</strain>
    </source>
</reference>
<dbReference type="AlphaFoldDB" id="A0A7R7HXN8"/>
<evidence type="ECO:0000313" key="2">
    <source>
        <dbReference type="EMBL" id="BCJ35284.1"/>
    </source>
</evidence>
<feature type="compositionally biased region" description="Gly residues" evidence="1">
    <location>
        <begin position="133"/>
        <end position="144"/>
    </location>
</feature>
<dbReference type="EMBL" id="AP023355">
    <property type="protein sequence ID" value="BCJ35284.1"/>
    <property type="molecule type" value="Genomic_DNA"/>
</dbReference>